<dbReference type="Pfam" id="PF00155">
    <property type="entry name" value="Aminotran_1_2"/>
    <property type="match status" value="1"/>
</dbReference>
<reference evidence="12" key="1">
    <citation type="journal article" date="2017" name="bioRxiv">
        <title>Conservation of a gene cluster reveals novel cercosporin biosynthetic mechanisms and extends production to the genus Colletotrichum.</title>
        <authorList>
            <person name="de Jonge R."/>
            <person name="Ebert M.K."/>
            <person name="Huitt-Roehl C.R."/>
            <person name="Pal P."/>
            <person name="Suttle J.C."/>
            <person name="Spanner R.E."/>
            <person name="Neubauer J.D."/>
            <person name="Jurick W.M.II."/>
            <person name="Stott K.A."/>
            <person name="Secor G.A."/>
            <person name="Thomma B.P.H.J."/>
            <person name="Van de Peer Y."/>
            <person name="Townsend C.A."/>
            <person name="Bolton M.D."/>
        </authorList>
    </citation>
    <scope>NUCLEOTIDE SEQUENCE [LARGE SCALE GENOMIC DNA]</scope>
    <source>
        <strain evidence="12">CBS538.71</strain>
    </source>
</reference>
<protein>
    <recommendedName>
        <fullName evidence="9">aromatic-amino-acid transaminase</fullName>
        <ecNumber evidence="9">2.6.1.57</ecNumber>
    </recommendedName>
</protein>
<dbReference type="PANTHER" id="PTHR42790">
    <property type="entry name" value="AMINOTRANSFERASE"/>
    <property type="match status" value="1"/>
</dbReference>
<organism evidence="11 12">
    <name type="scientific">Cercospora berteroae</name>
    <dbReference type="NCBI Taxonomy" id="357750"/>
    <lineage>
        <taxon>Eukaryota</taxon>
        <taxon>Fungi</taxon>
        <taxon>Dikarya</taxon>
        <taxon>Ascomycota</taxon>
        <taxon>Pezizomycotina</taxon>
        <taxon>Dothideomycetes</taxon>
        <taxon>Dothideomycetidae</taxon>
        <taxon>Mycosphaerellales</taxon>
        <taxon>Mycosphaerellaceae</taxon>
        <taxon>Cercospora</taxon>
    </lineage>
</organism>
<evidence type="ECO:0000259" key="10">
    <source>
        <dbReference type="Pfam" id="PF00155"/>
    </source>
</evidence>
<comment type="caution">
    <text evidence="11">The sequence shown here is derived from an EMBL/GenBank/DDBJ whole genome shotgun (WGS) entry which is preliminary data.</text>
</comment>
<comment type="similarity">
    <text evidence="3">Belongs to the class-I pyridoxal-phosphate-dependent aminotransferase family.</text>
</comment>
<dbReference type="InterPro" id="IPR015424">
    <property type="entry name" value="PyrdxlP-dep_Trfase"/>
</dbReference>
<dbReference type="AlphaFoldDB" id="A0A2S6BRN7"/>
<dbReference type="OrthoDB" id="691673at2759"/>
<dbReference type="EC" id="2.6.1.57" evidence="9"/>
<dbReference type="PANTHER" id="PTHR42790:SF21">
    <property type="entry name" value="AROMATIC_AMINOADIPATE AMINOTRANSFERASE 1"/>
    <property type="match status" value="1"/>
</dbReference>
<dbReference type="CDD" id="cd00609">
    <property type="entry name" value="AAT_like"/>
    <property type="match status" value="1"/>
</dbReference>
<feature type="domain" description="Aminotransferase class I/classII large" evidence="10">
    <location>
        <begin position="159"/>
        <end position="531"/>
    </location>
</feature>
<dbReference type="GO" id="GO:0030170">
    <property type="term" value="F:pyridoxal phosphate binding"/>
    <property type="evidence" value="ECO:0007669"/>
    <property type="project" value="InterPro"/>
</dbReference>
<evidence type="ECO:0000256" key="8">
    <source>
        <dbReference type="ARBA" id="ARBA00051993"/>
    </source>
</evidence>
<dbReference type="SUPFAM" id="SSF53383">
    <property type="entry name" value="PLP-dependent transferases"/>
    <property type="match status" value="1"/>
</dbReference>
<dbReference type="InterPro" id="IPR004839">
    <property type="entry name" value="Aminotransferase_I/II_large"/>
</dbReference>
<dbReference type="GO" id="GO:0006571">
    <property type="term" value="P:tyrosine biosynthetic process"/>
    <property type="evidence" value="ECO:0007669"/>
    <property type="project" value="TreeGrafter"/>
</dbReference>
<keyword evidence="5" id="KW-0032">Aminotransferase</keyword>
<dbReference type="EMBL" id="PNEN01001792">
    <property type="protein sequence ID" value="PPJ50135.1"/>
    <property type="molecule type" value="Genomic_DNA"/>
</dbReference>
<comment type="cofactor">
    <cofactor evidence="1">
        <name>pyridoxal 5'-phosphate</name>
        <dbReference type="ChEBI" id="CHEBI:597326"/>
    </cofactor>
</comment>
<keyword evidence="7" id="KW-0663">Pyridoxal phosphate</keyword>
<dbReference type="GO" id="GO:0008793">
    <property type="term" value="F:aromatic-amino-acid transaminase activity"/>
    <property type="evidence" value="ECO:0007669"/>
    <property type="project" value="TreeGrafter"/>
</dbReference>
<evidence type="ECO:0000256" key="1">
    <source>
        <dbReference type="ARBA" id="ARBA00001933"/>
    </source>
</evidence>
<dbReference type="GO" id="GO:0009074">
    <property type="term" value="P:aromatic amino acid family catabolic process"/>
    <property type="evidence" value="ECO:0007669"/>
    <property type="project" value="TreeGrafter"/>
</dbReference>
<gene>
    <name evidence="11" type="ORF">CBER1_04826</name>
</gene>
<dbReference type="InterPro" id="IPR050859">
    <property type="entry name" value="Class-I_PLP-dep_aminotransf"/>
</dbReference>
<evidence type="ECO:0000313" key="12">
    <source>
        <dbReference type="Proteomes" id="UP000237631"/>
    </source>
</evidence>
<accession>A0A2S6BRN7</accession>
<dbReference type="Proteomes" id="UP000237631">
    <property type="component" value="Unassembled WGS sequence"/>
</dbReference>
<evidence type="ECO:0000313" key="11">
    <source>
        <dbReference type="EMBL" id="PPJ50135.1"/>
    </source>
</evidence>
<comment type="subcellular location">
    <subcellularLocation>
        <location evidence="2">Cytoplasm</location>
    </subcellularLocation>
</comment>
<dbReference type="GO" id="GO:0019878">
    <property type="term" value="P:lysine biosynthetic process via aminoadipic acid"/>
    <property type="evidence" value="ECO:0007669"/>
    <property type="project" value="TreeGrafter"/>
</dbReference>
<evidence type="ECO:0000256" key="2">
    <source>
        <dbReference type="ARBA" id="ARBA00004496"/>
    </source>
</evidence>
<comment type="catalytic activity">
    <reaction evidence="8">
        <text>an aromatic L-alpha-amino acid + 2-oxoglutarate = an aromatic oxo-acid + L-glutamate</text>
        <dbReference type="Rhea" id="RHEA:17533"/>
        <dbReference type="ChEBI" id="CHEBI:16810"/>
        <dbReference type="ChEBI" id="CHEBI:29985"/>
        <dbReference type="ChEBI" id="CHEBI:73309"/>
        <dbReference type="ChEBI" id="CHEBI:84824"/>
        <dbReference type="EC" id="2.6.1.57"/>
    </reaction>
</comment>
<evidence type="ECO:0000256" key="3">
    <source>
        <dbReference type="ARBA" id="ARBA00007441"/>
    </source>
</evidence>
<evidence type="ECO:0000256" key="4">
    <source>
        <dbReference type="ARBA" id="ARBA00022490"/>
    </source>
</evidence>
<evidence type="ECO:0000256" key="6">
    <source>
        <dbReference type="ARBA" id="ARBA00022679"/>
    </source>
</evidence>
<dbReference type="FunFam" id="3.40.640.10:FF:000074">
    <property type="entry name" value="Aromatic amino acid aminotransferase"/>
    <property type="match status" value="1"/>
</dbReference>
<dbReference type="GO" id="GO:0005737">
    <property type="term" value="C:cytoplasm"/>
    <property type="evidence" value="ECO:0007669"/>
    <property type="project" value="UniProtKB-SubCell"/>
</dbReference>
<evidence type="ECO:0000256" key="5">
    <source>
        <dbReference type="ARBA" id="ARBA00022576"/>
    </source>
</evidence>
<keyword evidence="12" id="KW-1185">Reference proteome</keyword>
<sequence>MVPPAAIDSLRVEAYADTDATAIPIPDRLTIEKVAKRRAASGTLKAGVAASADLSRFKGRTSHLHKSLAKRWDHRLTRETTTRGGSSLKEAAAFLDTPGLISLGGGLPSSEYFPFQKLDVKIPRPSYLGQEQDGHAETEIISMGMHDMAEGKSGFDLATALNYGHGHGAPQLLRWLVEHTEIVHNPPYQDWSCTMTVGSTAAWDMTLRMFCRPGDFIITEQYSFPAAIETAIPMGVRCAAVAMDAGGMLPSSLDEMLSNWDSVKRGGPKPFLMYTVPTGQNPTGSTQSIERRRQIYAVCQKHDLYIFEDEPYYFLQMQPYTGQDSSPVPPPSSYAEFLTSIVPSFLSIDVDGRVMRADSFSKVIAPGSRTGWITASEQICNRFRTHADVCTQGPSGFSQIVLFKLLDETWGHQGYLDWLMHIRLEYTKRRNVMMEACEHYLPKDLVSWAPPTAGMFHWLQVDYKKHPCYINGTKTLEEIEHDIFLACVRHGTLLMKGGWFCADKIARRDTMFFRATYAAAQFDKIDEAIRRFGNAVRDEFGRLPMTNGHTSGHAVTNGVNGHANGHTITNGVNGHANGHAVINGVNGYKNGYANGHGTVNGVNGYTNGHAFHNGVKSHANGYTNGHTNGYANGYTNGYTDGTH</sequence>
<proteinExistence type="inferred from homology"/>
<name>A0A2S6BRN7_9PEZI</name>
<dbReference type="STRING" id="357750.A0A2S6BRN7"/>
<dbReference type="GO" id="GO:0047536">
    <property type="term" value="F:2-aminoadipate transaminase activity"/>
    <property type="evidence" value="ECO:0007669"/>
    <property type="project" value="TreeGrafter"/>
</dbReference>
<dbReference type="InterPro" id="IPR015421">
    <property type="entry name" value="PyrdxlP-dep_Trfase_major"/>
</dbReference>
<keyword evidence="6" id="KW-0808">Transferase</keyword>
<dbReference type="Gene3D" id="3.40.640.10">
    <property type="entry name" value="Type I PLP-dependent aspartate aminotransferase-like (Major domain)"/>
    <property type="match status" value="1"/>
</dbReference>
<evidence type="ECO:0000256" key="7">
    <source>
        <dbReference type="ARBA" id="ARBA00022898"/>
    </source>
</evidence>
<evidence type="ECO:0000256" key="9">
    <source>
        <dbReference type="ARBA" id="ARBA00067014"/>
    </source>
</evidence>
<keyword evidence="4" id="KW-0963">Cytoplasm</keyword>